<dbReference type="InterPro" id="IPR036185">
    <property type="entry name" value="DNA_heli_DnaB-like_N_sf"/>
</dbReference>
<dbReference type="InterPro" id="IPR016136">
    <property type="entry name" value="DNA_helicase_N/primase_C"/>
</dbReference>
<dbReference type="Pfam" id="PF03796">
    <property type="entry name" value="DnaB_C"/>
    <property type="match status" value="1"/>
</dbReference>
<proteinExistence type="inferred from homology"/>
<evidence type="ECO:0000256" key="9">
    <source>
        <dbReference type="ARBA" id="ARBA00044969"/>
    </source>
</evidence>
<evidence type="ECO:0000256" key="6">
    <source>
        <dbReference type="ARBA" id="ARBA00022840"/>
    </source>
</evidence>
<comment type="caution">
    <text evidence="12">The sequence shown here is derived from an EMBL/GenBank/DDBJ whole genome shotgun (WGS) entry which is preliminary data.</text>
</comment>
<dbReference type="InterPro" id="IPR007694">
    <property type="entry name" value="DNA_helicase_DnaB-like_C"/>
</dbReference>
<keyword evidence="8" id="KW-0413">Isomerase</keyword>
<gene>
    <name evidence="12" type="ORF">K8V20_01030</name>
</gene>
<dbReference type="GO" id="GO:0005829">
    <property type="term" value="C:cytosol"/>
    <property type="evidence" value="ECO:0007669"/>
    <property type="project" value="TreeGrafter"/>
</dbReference>
<keyword evidence="5 12" id="KW-0347">Helicase</keyword>
<feature type="domain" description="SF4 helicase" evidence="11">
    <location>
        <begin position="186"/>
        <end position="303"/>
    </location>
</feature>
<organism evidence="12 13">
    <name type="scientific">Subdoligranulum variabile</name>
    <dbReference type="NCBI Taxonomy" id="214851"/>
    <lineage>
        <taxon>Bacteria</taxon>
        <taxon>Bacillati</taxon>
        <taxon>Bacillota</taxon>
        <taxon>Clostridia</taxon>
        <taxon>Eubacteriales</taxon>
        <taxon>Oscillospiraceae</taxon>
        <taxon>Subdoligranulum</taxon>
    </lineage>
</organism>
<evidence type="ECO:0000256" key="4">
    <source>
        <dbReference type="ARBA" id="ARBA00022801"/>
    </source>
</evidence>
<dbReference type="SUPFAM" id="SSF52540">
    <property type="entry name" value="P-loop containing nucleoside triphosphate hydrolases"/>
    <property type="match status" value="1"/>
</dbReference>
<dbReference type="EC" id="5.6.2.3" evidence="9"/>
<comment type="catalytic activity">
    <reaction evidence="10">
        <text>ATP + H2O = ADP + phosphate + H(+)</text>
        <dbReference type="Rhea" id="RHEA:13065"/>
        <dbReference type="ChEBI" id="CHEBI:15377"/>
        <dbReference type="ChEBI" id="CHEBI:15378"/>
        <dbReference type="ChEBI" id="CHEBI:30616"/>
        <dbReference type="ChEBI" id="CHEBI:43474"/>
        <dbReference type="ChEBI" id="CHEBI:456216"/>
        <dbReference type="EC" id="5.6.2.3"/>
    </reaction>
</comment>
<dbReference type="SUPFAM" id="SSF48024">
    <property type="entry name" value="N-terminal domain of DnaB helicase"/>
    <property type="match status" value="1"/>
</dbReference>
<dbReference type="GO" id="GO:0005524">
    <property type="term" value="F:ATP binding"/>
    <property type="evidence" value="ECO:0007669"/>
    <property type="project" value="UniProtKB-KW"/>
</dbReference>
<protein>
    <recommendedName>
        <fullName evidence="9">DNA 5'-3' helicase</fullName>
        <ecNumber evidence="9">5.6.2.3</ecNumber>
    </recommendedName>
</protein>
<accession>A0A921LN46</accession>
<dbReference type="GO" id="GO:0016787">
    <property type="term" value="F:hydrolase activity"/>
    <property type="evidence" value="ECO:0007669"/>
    <property type="project" value="UniProtKB-KW"/>
</dbReference>
<dbReference type="InterPro" id="IPR027417">
    <property type="entry name" value="P-loop_NTPase"/>
</dbReference>
<evidence type="ECO:0000259" key="11">
    <source>
        <dbReference type="PROSITE" id="PS51199"/>
    </source>
</evidence>
<dbReference type="GO" id="GO:0043139">
    <property type="term" value="F:5'-3' DNA helicase activity"/>
    <property type="evidence" value="ECO:0007669"/>
    <property type="project" value="UniProtKB-EC"/>
</dbReference>
<keyword evidence="2" id="KW-0235">DNA replication</keyword>
<dbReference type="Gene3D" id="1.10.860.10">
    <property type="entry name" value="DNAb Helicase, Chain A"/>
    <property type="match status" value="1"/>
</dbReference>
<evidence type="ECO:0000256" key="3">
    <source>
        <dbReference type="ARBA" id="ARBA00022741"/>
    </source>
</evidence>
<dbReference type="EMBL" id="DYVE01000032">
    <property type="protein sequence ID" value="HJG27220.1"/>
    <property type="molecule type" value="Genomic_DNA"/>
</dbReference>
<dbReference type="PROSITE" id="PS51199">
    <property type="entry name" value="SF4_HELICASE"/>
    <property type="match status" value="1"/>
</dbReference>
<sequence>MPRNEELSLSSLGIQMPYNMQAEQSILGAALMDETILNRLITDMEPEMFYSDQNRAVYETMRALYTESEAVDVITLVNALANGGTFASADDAKVYITHIAETVPAISNVDSYFKIVKEKYQARRLIEAARSILSETASGEDADLLLESAEQKIYDIRSGRDKSGVKTIRESILEVIDTMQKLSGADRDKFAGIPTGFNYLDTVLTGLGRSDLIILAARPGMGKTSFALNIATNVARQQKVPTIIFSLEMTCEQLTDRILSSTANIDSQAFRTGRLNNSDWNDFAQATSLLYNAPIYMDDTSGI</sequence>
<evidence type="ECO:0000256" key="2">
    <source>
        <dbReference type="ARBA" id="ARBA00022705"/>
    </source>
</evidence>
<evidence type="ECO:0000256" key="7">
    <source>
        <dbReference type="ARBA" id="ARBA00023125"/>
    </source>
</evidence>
<reference evidence="12" key="1">
    <citation type="journal article" date="2021" name="PeerJ">
        <title>Extensive microbial diversity within the chicken gut microbiome revealed by metagenomics and culture.</title>
        <authorList>
            <person name="Gilroy R."/>
            <person name="Ravi A."/>
            <person name="Getino M."/>
            <person name="Pursley I."/>
            <person name="Horton D.L."/>
            <person name="Alikhan N.F."/>
            <person name="Baker D."/>
            <person name="Gharbi K."/>
            <person name="Hall N."/>
            <person name="Watson M."/>
            <person name="Adriaenssens E.M."/>
            <person name="Foster-Nyarko E."/>
            <person name="Jarju S."/>
            <person name="Secka A."/>
            <person name="Antonio M."/>
            <person name="Oren A."/>
            <person name="Chaudhuri R.R."/>
            <person name="La Ragione R."/>
            <person name="Hildebrand F."/>
            <person name="Pallen M.J."/>
        </authorList>
    </citation>
    <scope>NUCLEOTIDE SEQUENCE</scope>
    <source>
        <strain evidence="12">ChiBcec21-2208</strain>
    </source>
</reference>
<evidence type="ECO:0000313" key="13">
    <source>
        <dbReference type="Proteomes" id="UP000782880"/>
    </source>
</evidence>
<evidence type="ECO:0000313" key="12">
    <source>
        <dbReference type="EMBL" id="HJG27220.1"/>
    </source>
</evidence>
<keyword evidence="4" id="KW-0378">Hydrolase</keyword>
<name>A0A921LN46_9FIRM</name>
<keyword evidence="3" id="KW-0547">Nucleotide-binding</keyword>
<dbReference type="InterPro" id="IPR007693">
    <property type="entry name" value="DNA_helicase_DnaB-like_N"/>
</dbReference>
<evidence type="ECO:0000256" key="5">
    <source>
        <dbReference type="ARBA" id="ARBA00022806"/>
    </source>
</evidence>
<dbReference type="AlphaFoldDB" id="A0A921LN46"/>
<evidence type="ECO:0000256" key="8">
    <source>
        <dbReference type="ARBA" id="ARBA00023235"/>
    </source>
</evidence>
<evidence type="ECO:0000256" key="1">
    <source>
        <dbReference type="ARBA" id="ARBA00008428"/>
    </source>
</evidence>
<dbReference type="GO" id="GO:0006260">
    <property type="term" value="P:DNA replication"/>
    <property type="evidence" value="ECO:0007669"/>
    <property type="project" value="UniProtKB-KW"/>
</dbReference>
<dbReference type="Pfam" id="PF00772">
    <property type="entry name" value="DnaB"/>
    <property type="match status" value="1"/>
</dbReference>
<keyword evidence="6" id="KW-0067">ATP-binding</keyword>
<evidence type="ECO:0000256" key="10">
    <source>
        <dbReference type="ARBA" id="ARBA00048954"/>
    </source>
</evidence>
<dbReference type="Gene3D" id="3.40.50.300">
    <property type="entry name" value="P-loop containing nucleotide triphosphate hydrolases"/>
    <property type="match status" value="1"/>
</dbReference>
<keyword evidence="7" id="KW-0238">DNA-binding</keyword>
<dbReference type="PANTHER" id="PTHR30153:SF2">
    <property type="entry name" value="REPLICATIVE DNA HELICASE"/>
    <property type="match status" value="1"/>
</dbReference>
<feature type="non-terminal residue" evidence="12">
    <location>
        <position position="303"/>
    </location>
</feature>
<reference evidence="12" key="2">
    <citation type="submission" date="2021-09" db="EMBL/GenBank/DDBJ databases">
        <authorList>
            <person name="Gilroy R."/>
        </authorList>
    </citation>
    <scope>NUCLEOTIDE SEQUENCE</scope>
    <source>
        <strain evidence="12">ChiBcec21-2208</strain>
    </source>
</reference>
<comment type="similarity">
    <text evidence="1">Belongs to the helicase family. DnaB subfamily.</text>
</comment>
<dbReference type="PANTHER" id="PTHR30153">
    <property type="entry name" value="REPLICATIVE DNA HELICASE DNAB"/>
    <property type="match status" value="1"/>
</dbReference>
<dbReference type="GO" id="GO:0003677">
    <property type="term" value="F:DNA binding"/>
    <property type="evidence" value="ECO:0007669"/>
    <property type="project" value="UniProtKB-KW"/>
</dbReference>
<dbReference type="Proteomes" id="UP000782880">
    <property type="component" value="Unassembled WGS sequence"/>
</dbReference>